<dbReference type="EMBL" id="HE573022">
    <property type="protein sequence ID" value="CCC48503.1"/>
    <property type="molecule type" value="Genomic_DNA"/>
</dbReference>
<name>G0TX14_TRYVY</name>
<organism evidence="2">
    <name type="scientific">Trypanosoma vivax (strain Y486)</name>
    <dbReference type="NCBI Taxonomy" id="1055687"/>
    <lineage>
        <taxon>Eukaryota</taxon>
        <taxon>Discoba</taxon>
        <taxon>Euglenozoa</taxon>
        <taxon>Kinetoplastea</taxon>
        <taxon>Metakinetoplastina</taxon>
        <taxon>Trypanosomatida</taxon>
        <taxon>Trypanosomatidae</taxon>
        <taxon>Trypanosoma</taxon>
        <taxon>Duttonella</taxon>
    </lineage>
</organism>
<feature type="coiled-coil region" evidence="1">
    <location>
        <begin position="98"/>
        <end position="125"/>
    </location>
</feature>
<evidence type="ECO:0000256" key="1">
    <source>
        <dbReference type="SAM" id="Coils"/>
    </source>
</evidence>
<evidence type="ECO:0000313" key="2">
    <source>
        <dbReference type="EMBL" id="CCC48503.1"/>
    </source>
</evidence>
<sequence length="269" mass="29932">MYHSSMIDDVQTLRLLQRIDGQLQQWTERYGLNGSPSSHGESVCCRGNKHLGSRVLPPRPAAEWLSGKMDNCIRSSRATDSASGKHEPHIPAALLGRVLALEKQLVSVEEDRMELRKQIQSMERRFSDLLTSHRVLQGEWSALIDRQKRCICGTYESQTSSSKAGVNAFYDAPSSPLSVATKPSGGCQQQQHLIDDPTVRPSLEVPTRRAPQSLSAAGAETRASYLIVDDLRASTTGQHSAAAERRRKMLDHFAQRLASEDFSKIFNFE</sequence>
<dbReference type="AlphaFoldDB" id="G0TX14"/>
<dbReference type="VEuPathDB" id="TriTrypDB:TvY486_0602940"/>
<protein>
    <submittedName>
        <fullName evidence="2">Uncharacterized protein</fullName>
    </submittedName>
</protein>
<keyword evidence="1" id="KW-0175">Coiled coil</keyword>
<proteinExistence type="predicted"/>
<accession>G0TX14</accession>
<reference evidence="2" key="1">
    <citation type="journal article" date="2012" name="Proc. Natl. Acad. Sci. U.S.A.">
        <title>Antigenic diversity is generated by distinct evolutionary mechanisms in African trypanosome species.</title>
        <authorList>
            <person name="Jackson A.P."/>
            <person name="Berry A."/>
            <person name="Aslett M."/>
            <person name="Allison H.C."/>
            <person name="Burton P."/>
            <person name="Vavrova-Anderson J."/>
            <person name="Brown R."/>
            <person name="Browne H."/>
            <person name="Corton N."/>
            <person name="Hauser H."/>
            <person name="Gamble J."/>
            <person name="Gilderthorp R."/>
            <person name="Marcello L."/>
            <person name="McQuillan J."/>
            <person name="Otto T.D."/>
            <person name="Quail M.A."/>
            <person name="Sanders M.J."/>
            <person name="van Tonder A."/>
            <person name="Ginger M.L."/>
            <person name="Field M.C."/>
            <person name="Barry J.D."/>
            <person name="Hertz-Fowler C."/>
            <person name="Berriman M."/>
        </authorList>
    </citation>
    <scope>NUCLEOTIDE SEQUENCE</scope>
    <source>
        <strain evidence="2">Y486</strain>
    </source>
</reference>
<gene>
    <name evidence="2" type="ORF">TVY486_0602940</name>
</gene>